<comment type="caution">
    <text evidence="1">The sequence shown here is derived from an EMBL/GenBank/DDBJ whole genome shotgun (WGS) entry which is preliminary data.</text>
</comment>
<organism evidence="1 2">
    <name type="scientific">Sphaerosporella brunnea</name>
    <dbReference type="NCBI Taxonomy" id="1250544"/>
    <lineage>
        <taxon>Eukaryota</taxon>
        <taxon>Fungi</taxon>
        <taxon>Dikarya</taxon>
        <taxon>Ascomycota</taxon>
        <taxon>Pezizomycotina</taxon>
        <taxon>Pezizomycetes</taxon>
        <taxon>Pezizales</taxon>
        <taxon>Pyronemataceae</taxon>
        <taxon>Sphaerosporella</taxon>
    </lineage>
</organism>
<evidence type="ECO:0000313" key="2">
    <source>
        <dbReference type="Proteomes" id="UP000326924"/>
    </source>
</evidence>
<dbReference type="Proteomes" id="UP000326924">
    <property type="component" value="Unassembled WGS sequence"/>
</dbReference>
<dbReference type="EMBL" id="VXIS01000106">
    <property type="protein sequence ID" value="KAA8904610.1"/>
    <property type="molecule type" value="Genomic_DNA"/>
</dbReference>
<gene>
    <name evidence="1" type="ORF">FN846DRAFT_907721</name>
</gene>
<proteinExistence type="predicted"/>
<protein>
    <submittedName>
        <fullName evidence="1">Uncharacterized protein</fullName>
    </submittedName>
</protein>
<dbReference type="AlphaFoldDB" id="A0A5J5EVH5"/>
<sequence length="187" mass="21241">MDDTTTKTMTIETIPVETHLDIIAAVLQLEDDYIDIAVATHLRQLRHASPTMFRVWTVHGAVLTRQVALERLAALKAYALESRRRLVRATFRYRVRRAALRLAPVLDDHELRHTWRLGDNLKVAVEEWHAADDELAMVSDRNAHLRACLEPGYPSGKLNWRRSSSNRGSGGSEQDCVAGLSKTAWQY</sequence>
<accession>A0A5J5EVH5</accession>
<evidence type="ECO:0000313" key="1">
    <source>
        <dbReference type="EMBL" id="KAA8904610.1"/>
    </source>
</evidence>
<keyword evidence="2" id="KW-1185">Reference proteome</keyword>
<name>A0A5J5EVH5_9PEZI</name>
<dbReference type="InParanoid" id="A0A5J5EVH5"/>
<reference evidence="1 2" key="1">
    <citation type="submission" date="2019-09" db="EMBL/GenBank/DDBJ databases">
        <title>Draft genome of the ectomycorrhizal ascomycete Sphaerosporella brunnea.</title>
        <authorList>
            <consortium name="DOE Joint Genome Institute"/>
            <person name="Benucci G.M."/>
            <person name="Marozzi G."/>
            <person name="Antonielli L."/>
            <person name="Sanchez S."/>
            <person name="Marco P."/>
            <person name="Wang X."/>
            <person name="Falini L.B."/>
            <person name="Barry K."/>
            <person name="Haridas S."/>
            <person name="Lipzen A."/>
            <person name="Labutti K."/>
            <person name="Grigoriev I.V."/>
            <person name="Murat C."/>
            <person name="Martin F."/>
            <person name="Albertini E."/>
            <person name="Donnini D."/>
            <person name="Bonito G."/>
        </authorList>
    </citation>
    <scope>NUCLEOTIDE SEQUENCE [LARGE SCALE GENOMIC DNA]</scope>
    <source>
        <strain evidence="1 2">Sb_GMNB300</strain>
    </source>
</reference>